<dbReference type="Proteomes" id="UP001456524">
    <property type="component" value="Unassembled WGS sequence"/>
</dbReference>
<comment type="caution">
    <text evidence="9">The sequence shown here is derived from an EMBL/GenBank/DDBJ whole genome shotgun (WGS) entry which is preliminary data.</text>
</comment>
<comment type="catalytic activity">
    <reaction evidence="1">
        <text>Endonucleolytic cleavage to 5'-phosphomonoester.</text>
        <dbReference type="EC" id="3.1.26.4"/>
    </reaction>
</comment>
<evidence type="ECO:0000256" key="1">
    <source>
        <dbReference type="ARBA" id="ARBA00000077"/>
    </source>
</evidence>
<evidence type="ECO:0000256" key="2">
    <source>
        <dbReference type="ARBA" id="ARBA00005300"/>
    </source>
</evidence>
<keyword evidence="5" id="KW-0479">Metal-binding</keyword>
<dbReference type="InterPro" id="IPR012337">
    <property type="entry name" value="RNaseH-like_sf"/>
</dbReference>
<evidence type="ECO:0000256" key="4">
    <source>
        <dbReference type="ARBA" id="ARBA00022722"/>
    </source>
</evidence>
<keyword evidence="10" id="KW-1185">Reference proteome</keyword>
<keyword evidence="4" id="KW-0540">Nuclease</keyword>
<sequence length="168" mass="18751">MTCRECGRFFLQSPREHLFSHNVPIIYTDGACRNNGNDGAKAGYGVALGDYPEDQFWFSLSGNARRTSQRAELAGVSKGVSLAVEAAQEGDRGGDCWGETEFNFIVIATDSEYAVNGVTKWLPEWKENGFRTSSGRRPQNESAFRKIDNIITLSERQVSIGLWHIPRE</sequence>
<dbReference type="InterPro" id="IPR050092">
    <property type="entry name" value="RNase_H"/>
</dbReference>
<feature type="domain" description="RNase H type-1" evidence="8">
    <location>
        <begin position="20"/>
        <end position="168"/>
    </location>
</feature>
<dbReference type="PANTHER" id="PTHR10642:SF26">
    <property type="entry name" value="RIBONUCLEASE H1"/>
    <property type="match status" value="1"/>
</dbReference>
<name>A0ABR1XV69_9PEZI</name>
<protein>
    <recommendedName>
        <fullName evidence="3">ribonuclease H</fullName>
        <ecNumber evidence="3">3.1.26.4</ecNumber>
    </recommendedName>
</protein>
<dbReference type="Pfam" id="PF00075">
    <property type="entry name" value="RNase_H"/>
    <property type="match status" value="1"/>
</dbReference>
<dbReference type="InterPro" id="IPR002156">
    <property type="entry name" value="RNaseH_domain"/>
</dbReference>
<proteinExistence type="inferred from homology"/>
<evidence type="ECO:0000313" key="9">
    <source>
        <dbReference type="EMBL" id="KAK8169328.1"/>
    </source>
</evidence>
<dbReference type="PANTHER" id="PTHR10642">
    <property type="entry name" value="RIBONUCLEASE H1"/>
    <property type="match status" value="1"/>
</dbReference>
<comment type="similarity">
    <text evidence="2">Belongs to the RNase H family.</text>
</comment>
<dbReference type="SUPFAM" id="SSF53098">
    <property type="entry name" value="Ribonuclease H-like"/>
    <property type="match status" value="1"/>
</dbReference>
<evidence type="ECO:0000259" key="8">
    <source>
        <dbReference type="PROSITE" id="PS50879"/>
    </source>
</evidence>
<evidence type="ECO:0000256" key="5">
    <source>
        <dbReference type="ARBA" id="ARBA00022723"/>
    </source>
</evidence>
<dbReference type="EC" id="3.1.26.4" evidence="3"/>
<dbReference type="Gene3D" id="3.30.420.10">
    <property type="entry name" value="Ribonuclease H-like superfamily/Ribonuclease H"/>
    <property type="match status" value="1"/>
</dbReference>
<reference evidence="9 10" key="1">
    <citation type="journal article" date="2022" name="G3 (Bethesda)">
        <title>Enemy or ally: a genomic approach to elucidate the lifestyle of Phyllosticta citrichinaensis.</title>
        <authorList>
            <person name="Buijs V.A."/>
            <person name="Groenewald J.Z."/>
            <person name="Haridas S."/>
            <person name="LaButti K.M."/>
            <person name="Lipzen A."/>
            <person name="Martin F.M."/>
            <person name="Barry K."/>
            <person name="Grigoriev I.V."/>
            <person name="Crous P.W."/>
            <person name="Seidl M.F."/>
        </authorList>
    </citation>
    <scope>NUCLEOTIDE SEQUENCE [LARGE SCALE GENOMIC DNA]</scope>
    <source>
        <strain evidence="9 10">CBS 129764</strain>
    </source>
</reference>
<organism evidence="9 10">
    <name type="scientific">Phyllosticta citrichinensis</name>
    <dbReference type="NCBI Taxonomy" id="1130410"/>
    <lineage>
        <taxon>Eukaryota</taxon>
        <taxon>Fungi</taxon>
        <taxon>Dikarya</taxon>
        <taxon>Ascomycota</taxon>
        <taxon>Pezizomycotina</taxon>
        <taxon>Dothideomycetes</taxon>
        <taxon>Dothideomycetes incertae sedis</taxon>
        <taxon>Botryosphaeriales</taxon>
        <taxon>Phyllostictaceae</taxon>
        <taxon>Phyllosticta</taxon>
    </lineage>
</organism>
<evidence type="ECO:0000256" key="3">
    <source>
        <dbReference type="ARBA" id="ARBA00012180"/>
    </source>
</evidence>
<keyword evidence="6" id="KW-0255">Endonuclease</keyword>
<accession>A0ABR1XV69</accession>
<evidence type="ECO:0000256" key="7">
    <source>
        <dbReference type="ARBA" id="ARBA00022801"/>
    </source>
</evidence>
<gene>
    <name evidence="9" type="ORF">IWX90DRAFT_383411</name>
</gene>
<evidence type="ECO:0000313" key="10">
    <source>
        <dbReference type="Proteomes" id="UP001456524"/>
    </source>
</evidence>
<dbReference type="InterPro" id="IPR036397">
    <property type="entry name" value="RNaseH_sf"/>
</dbReference>
<dbReference type="EMBL" id="JBBWUH010000004">
    <property type="protein sequence ID" value="KAK8169328.1"/>
    <property type="molecule type" value="Genomic_DNA"/>
</dbReference>
<evidence type="ECO:0000256" key="6">
    <source>
        <dbReference type="ARBA" id="ARBA00022759"/>
    </source>
</evidence>
<keyword evidence="7" id="KW-0378">Hydrolase</keyword>
<dbReference type="PROSITE" id="PS50879">
    <property type="entry name" value="RNASE_H_1"/>
    <property type="match status" value="1"/>
</dbReference>